<dbReference type="GO" id="GO:0016791">
    <property type="term" value="F:phosphatase activity"/>
    <property type="evidence" value="ECO:0007669"/>
    <property type="project" value="TreeGrafter"/>
</dbReference>
<organism evidence="1 2">
    <name type="scientific">Massilimicrobiota timonensis</name>
    <dbReference type="NCBI Taxonomy" id="1776392"/>
    <lineage>
        <taxon>Bacteria</taxon>
        <taxon>Bacillati</taxon>
        <taxon>Bacillota</taxon>
        <taxon>Erysipelotrichia</taxon>
        <taxon>Erysipelotrichales</taxon>
        <taxon>Erysipelotrichaceae</taxon>
        <taxon>Massilimicrobiota</taxon>
    </lineage>
</organism>
<dbReference type="EMBL" id="NFLJ01000013">
    <property type="protein sequence ID" value="OUQ34816.1"/>
    <property type="molecule type" value="Genomic_DNA"/>
</dbReference>
<dbReference type="InterPro" id="IPR036412">
    <property type="entry name" value="HAD-like_sf"/>
</dbReference>
<gene>
    <name evidence="1" type="ORF">B5E75_05795</name>
</gene>
<dbReference type="Gene3D" id="3.40.50.1000">
    <property type="entry name" value="HAD superfamily/HAD-like"/>
    <property type="match status" value="1"/>
</dbReference>
<dbReference type="InterPro" id="IPR023214">
    <property type="entry name" value="HAD_sf"/>
</dbReference>
<evidence type="ECO:0008006" key="3">
    <source>
        <dbReference type="Google" id="ProtNLM"/>
    </source>
</evidence>
<dbReference type="SFLD" id="SFLDS00003">
    <property type="entry name" value="Haloacid_Dehalogenase"/>
    <property type="match status" value="1"/>
</dbReference>
<dbReference type="Gene3D" id="3.30.1240.10">
    <property type="match status" value="1"/>
</dbReference>
<dbReference type="Pfam" id="PF08282">
    <property type="entry name" value="Hydrolase_3"/>
    <property type="match status" value="1"/>
</dbReference>
<proteinExistence type="predicted"/>
<comment type="caution">
    <text evidence="1">The sequence shown here is derived from an EMBL/GenBank/DDBJ whole genome shotgun (WGS) entry which is preliminary data.</text>
</comment>
<evidence type="ECO:0000313" key="2">
    <source>
        <dbReference type="Proteomes" id="UP000195305"/>
    </source>
</evidence>
<evidence type="ECO:0000313" key="1">
    <source>
        <dbReference type="EMBL" id="OUQ34816.1"/>
    </source>
</evidence>
<dbReference type="Proteomes" id="UP000195305">
    <property type="component" value="Unassembled WGS sequence"/>
</dbReference>
<dbReference type="PANTHER" id="PTHR10000:SF25">
    <property type="entry name" value="PHOSPHATASE YKRA-RELATED"/>
    <property type="match status" value="1"/>
</dbReference>
<sequence length="270" mass="30438">MNKKLLLFDVDGTLISYDGTVPQSCKDALKQAKDLGHYVFVVTGRTRNRATVGDIEVSGMICGNGAYIECEGKVLKDQKLSLAQVKEITDYLDCHDLCYFMEGNDGLYGSHDFETRAVPTYQKYGHQGDIKIRDIYPMMTFPESMYQENITKINYILNSYQDYLDFKEHFPQFQCLTWGGQGEEALFGDCALPHIDKKKAIEQLIDYLQIDQVDIYAFGDAEVDIPMFECAGTSICVGSGREAAKKAATYVTDVVKNDGIFKALKHFQII</sequence>
<accession>A0A1Y4SY07</accession>
<dbReference type="PANTHER" id="PTHR10000">
    <property type="entry name" value="PHOSPHOSERINE PHOSPHATASE"/>
    <property type="match status" value="1"/>
</dbReference>
<dbReference type="SUPFAM" id="SSF56784">
    <property type="entry name" value="HAD-like"/>
    <property type="match status" value="1"/>
</dbReference>
<dbReference type="InterPro" id="IPR000150">
    <property type="entry name" value="Cof"/>
</dbReference>
<dbReference type="AlphaFoldDB" id="A0A1Y4SY07"/>
<dbReference type="NCBIfam" id="TIGR00099">
    <property type="entry name" value="Cof-subfamily"/>
    <property type="match status" value="1"/>
</dbReference>
<dbReference type="GO" id="GO:0005829">
    <property type="term" value="C:cytosol"/>
    <property type="evidence" value="ECO:0007669"/>
    <property type="project" value="TreeGrafter"/>
</dbReference>
<dbReference type="SFLD" id="SFLDG01140">
    <property type="entry name" value="C2.B:_Phosphomannomutase_and_P"/>
    <property type="match status" value="1"/>
</dbReference>
<dbReference type="OrthoDB" id="9810101at2"/>
<dbReference type="GO" id="GO:0000287">
    <property type="term" value="F:magnesium ion binding"/>
    <property type="evidence" value="ECO:0007669"/>
    <property type="project" value="TreeGrafter"/>
</dbReference>
<keyword evidence="2" id="KW-1185">Reference proteome</keyword>
<protein>
    <recommendedName>
        <fullName evidence="3">Hydrolase</fullName>
    </recommendedName>
</protein>
<dbReference type="RefSeq" id="WP_087357828.1">
    <property type="nucleotide sequence ID" value="NZ_JACJKO010000005.1"/>
</dbReference>
<name>A0A1Y4SY07_9FIRM</name>
<reference evidence="1 2" key="1">
    <citation type="journal article" date="2018" name="BMC Genomics">
        <title>Whole genome sequencing and function prediction of 133 gut anaerobes isolated from chicken caecum in pure cultures.</title>
        <authorList>
            <person name="Medvecky M."/>
            <person name="Cejkova D."/>
            <person name="Polansky O."/>
            <person name="Karasova D."/>
            <person name="Kubasova T."/>
            <person name="Cizek A."/>
            <person name="Rychlik I."/>
        </authorList>
    </citation>
    <scope>NUCLEOTIDE SEQUENCE [LARGE SCALE GENOMIC DNA]</scope>
    <source>
        <strain evidence="1 2">An13</strain>
    </source>
</reference>